<evidence type="ECO:0000256" key="8">
    <source>
        <dbReference type="SAM" id="MobiDB-lite"/>
    </source>
</evidence>
<dbReference type="GO" id="GO:0046677">
    <property type="term" value="P:response to antibiotic"/>
    <property type="evidence" value="ECO:0007669"/>
    <property type="project" value="UniProtKB-KW"/>
</dbReference>
<dbReference type="PANTHER" id="PTHR42718:SF42">
    <property type="entry name" value="EXPORT PROTEIN"/>
    <property type="match status" value="1"/>
</dbReference>
<proteinExistence type="predicted"/>
<dbReference type="InterPro" id="IPR036259">
    <property type="entry name" value="MFS_trans_sf"/>
</dbReference>
<keyword evidence="5 9" id="KW-1133">Transmembrane helix</keyword>
<feature type="transmembrane region" description="Helical" evidence="9">
    <location>
        <begin position="28"/>
        <end position="51"/>
    </location>
</feature>
<feature type="transmembrane region" description="Helical" evidence="9">
    <location>
        <begin position="66"/>
        <end position="84"/>
    </location>
</feature>
<evidence type="ECO:0000259" key="10">
    <source>
        <dbReference type="PROSITE" id="PS50850"/>
    </source>
</evidence>
<dbReference type="NCBIfam" id="TIGR00711">
    <property type="entry name" value="efflux_EmrB"/>
    <property type="match status" value="1"/>
</dbReference>
<evidence type="ECO:0000313" key="11">
    <source>
        <dbReference type="EMBL" id="TWG06251.1"/>
    </source>
</evidence>
<feature type="region of interest" description="Disordered" evidence="8">
    <location>
        <begin position="1"/>
        <end position="22"/>
    </location>
</feature>
<feature type="transmembrane region" description="Helical" evidence="9">
    <location>
        <begin position="374"/>
        <end position="392"/>
    </location>
</feature>
<name>A0A561V3Q8_9ACTN</name>
<reference evidence="11 12" key="1">
    <citation type="submission" date="2019-06" db="EMBL/GenBank/DDBJ databases">
        <title>Sequencing the genomes of 1000 actinobacteria strains.</title>
        <authorList>
            <person name="Klenk H.-P."/>
        </authorList>
    </citation>
    <scope>NUCLEOTIDE SEQUENCE [LARGE SCALE GENOMIC DNA]</scope>
    <source>
        <strain evidence="11 12">DSM 42059</strain>
    </source>
</reference>
<dbReference type="RefSeq" id="WP_145766062.1">
    <property type="nucleotide sequence ID" value="NZ_VIWW01000001.1"/>
</dbReference>
<keyword evidence="6 9" id="KW-0472">Membrane</keyword>
<feature type="transmembrane region" description="Helical" evidence="9">
    <location>
        <begin position="242"/>
        <end position="265"/>
    </location>
</feature>
<evidence type="ECO:0000256" key="6">
    <source>
        <dbReference type="ARBA" id="ARBA00023136"/>
    </source>
</evidence>
<dbReference type="Gene3D" id="1.20.1250.20">
    <property type="entry name" value="MFS general substrate transporter like domains"/>
    <property type="match status" value="1"/>
</dbReference>
<accession>A0A561V3Q8</accession>
<feature type="transmembrane region" description="Helical" evidence="9">
    <location>
        <begin position="185"/>
        <end position="204"/>
    </location>
</feature>
<dbReference type="Pfam" id="PF07690">
    <property type="entry name" value="MFS_1"/>
    <property type="match status" value="1"/>
</dbReference>
<organism evidence="11 12">
    <name type="scientific">Streptomyces brevispora</name>
    <dbReference type="NCBI Taxonomy" id="887462"/>
    <lineage>
        <taxon>Bacteria</taxon>
        <taxon>Bacillati</taxon>
        <taxon>Actinomycetota</taxon>
        <taxon>Actinomycetes</taxon>
        <taxon>Kitasatosporales</taxon>
        <taxon>Streptomycetaceae</taxon>
        <taxon>Streptomyces</taxon>
    </lineage>
</organism>
<dbReference type="SUPFAM" id="SSF103473">
    <property type="entry name" value="MFS general substrate transporter"/>
    <property type="match status" value="1"/>
</dbReference>
<dbReference type="PANTHER" id="PTHR42718">
    <property type="entry name" value="MAJOR FACILITATOR SUPERFAMILY MULTIDRUG TRANSPORTER MFSC"/>
    <property type="match status" value="1"/>
</dbReference>
<keyword evidence="4 9" id="KW-0812">Transmembrane</keyword>
<feature type="transmembrane region" description="Helical" evidence="9">
    <location>
        <begin position="320"/>
        <end position="342"/>
    </location>
</feature>
<dbReference type="EMBL" id="VIWW01000001">
    <property type="protein sequence ID" value="TWG06251.1"/>
    <property type="molecule type" value="Genomic_DNA"/>
</dbReference>
<dbReference type="InterPro" id="IPR004638">
    <property type="entry name" value="EmrB-like"/>
</dbReference>
<feature type="transmembrane region" description="Helical" evidence="9">
    <location>
        <begin position="216"/>
        <end position="236"/>
    </location>
</feature>
<evidence type="ECO:0000256" key="7">
    <source>
        <dbReference type="ARBA" id="ARBA00023251"/>
    </source>
</evidence>
<feature type="transmembrane region" description="Helical" evidence="9">
    <location>
        <begin position="499"/>
        <end position="519"/>
    </location>
</feature>
<comment type="subcellular location">
    <subcellularLocation>
        <location evidence="1">Cell membrane</location>
        <topology evidence="1">Multi-pass membrane protein</topology>
    </subcellularLocation>
</comment>
<evidence type="ECO:0000256" key="9">
    <source>
        <dbReference type="SAM" id="Phobius"/>
    </source>
</evidence>
<feature type="domain" description="Major facilitator superfamily (MFS) profile" evidence="10">
    <location>
        <begin position="30"/>
        <end position="523"/>
    </location>
</feature>
<dbReference type="PROSITE" id="PS50850">
    <property type="entry name" value="MFS"/>
    <property type="match status" value="1"/>
</dbReference>
<dbReference type="AlphaFoldDB" id="A0A561V3Q8"/>
<sequence>MPSTPVDHATLHAPSPLGTERGRRSNPWLTLIAVAIGLFMVNLDGSVVSIANPEIGRDLHASTADLQWVTNSYLVAMAAALILGGKLGDRFGRRTYYMAGVAGFVVASVMIGLIGSIEGVVAFRALQGLCAALLIPNTLGLLRAVFPPQKFGMAVGLWAMVASCSTALGPIVGGLLIEHVNWESVFYINAPIGVATLVFSAFVLPESKDSTGRHRFDMPGVILLALGLVAVVFGVIKGETWGWASGGTLGSLAAGLVLLVLFGWYETRVRHPLLPMRLFRSPALTIGTLVTAINFFVLLGVIFFLMLYLQNVRGLTPVEVGVRTLPLSLASVVAAPLGAALTERFGARLSMPLGMLLEAVASLWMLTWDVHSSYAAMWPPFVLLGLGVGMVMSASSDAIVGNAPVRDGGVASGLQSTALQIGGALGTSVLVSLISSRVGSTLVGELTGAGVPASAAHGFEEAKDAVAMGVAPVADGMPAQLRAAVVEGSGHAFMNGVHAAVLVTAVLCVVGALLAAVGLRRGANSPALDG</sequence>
<feature type="transmembrane region" description="Helical" evidence="9">
    <location>
        <begin position="286"/>
        <end position="308"/>
    </location>
</feature>
<keyword evidence="3" id="KW-1003">Cell membrane</keyword>
<dbReference type="InterPro" id="IPR020846">
    <property type="entry name" value="MFS_dom"/>
</dbReference>
<dbReference type="Proteomes" id="UP000318186">
    <property type="component" value="Unassembled WGS sequence"/>
</dbReference>
<evidence type="ECO:0000256" key="2">
    <source>
        <dbReference type="ARBA" id="ARBA00022448"/>
    </source>
</evidence>
<evidence type="ECO:0000256" key="5">
    <source>
        <dbReference type="ARBA" id="ARBA00022989"/>
    </source>
</evidence>
<gene>
    <name evidence="11" type="ORF">FHX80_114746</name>
</gene>
<comment type="caution">
    <text evidence="11">The sequence shown here is derived from an EMBL/GenBank/DDBJ whole genome shotgun (WGS) entry which is preliminary data.</text>
</comment>
<evidence type="ECO:0000256" key="1">
    <source>
        <dbReference type="ARBA" id="ARBA00004651"/>
    </source>
</evidence>
<dbReference type="Gene3D" id="1.20.1720.10">
    <property type="entry name" value="Multidrug resistance protein D"/>
    <property type="match status" value="1"/>
</dbReference>
<dbReference type="InterPro" id="IPR011701">
    <property type="entry name" value="MFS"/>
</dbReference>
<dbReference type="OrthoDB" id="7375466at2"/>
<dbReference type="GO" id="GO:0022857">
    <property type="term" value="F:transmembrane transporter activity"/>
    <property type="evidence" value="ECO:0007669"/>
    <property type="project" value="InterPro"/>
</dbReference>
<evidence type="ECO:0000256" key="4">
    <source>
        <dbReference type="ARBA" id="ARBA00022692"/>
    </source>
</evidence>
<feature type="transmembrane region" description="Helical" evidence="9">
    <location>
        <begin position="96"/>
        <end position="115"/>
    </location>
</feature>
<evidence type="ECO:0000256" key="3">
    <source>
        <dbReference type="ARBA" id="ARBA00022475"/>
    </source>
</evidence>
<feature type="transmembrane region" description="Helical" evidence="9">
    <location>
        <begin position="154"/>
        <end position="173"/>
    </location>
</feature>
<keyword evidence="2" id="KW-0813">Transport</keyword>
<dbReference type="GO" id="GO:0005886">
    <property type="term" value="C:plasma membrane"/>
    <property type="evidence" value="ECO:0007669"/>
    <property type="project" value="UniProtKB-SubCell"/>
</dbReference>
<dbReference type="CDD" id="cd17321">
    <property type="entry name" value="MFS_MMR_MDR_like"/>
    <property type="match status" value="1"/>
</dbReference>
<protein>
    <submittedName>
        <fullName evidence="11">EmrB/QacA subfamily drug resistance transporter</fullName>
    </submittedName>
</protein>
<keyword evidence="7" id="KW-0046">Antibiotic resistance</keyword>
<evidence type="ECO:0000313" key="12">
    <source>
        <dbReference type="Proteomes" id="UP000318186"/>
    </source>
</evidence>